<dbReference type="EMBL" id="FAOZ01000015">
    <property type="protein sequence ID" value="CUU57832.1"/>
    <property type="molecule type" value="Genomic_DNA"/>
</dbReference>
<name>A0A0S4QSK7_9ACTN</name>
<dbReference type="AlphaFoldDB" id="A0A0S4QSK7"/>
<accession>A0A0S4QSK7</accession>
<sequence length="163" mass="17702">MAREKNTEPPPGGHRPDILSHLIDAGRRHEGDRVLALRAAVESADRIEQVFPAMDTVAVNGADVGVLEQYDAGDELVAFVLAGHLTAPTALSAVRAWIDGPMTALCGASPYGNDLDSEDRVWSHATDRLSHTHIRVVSWEGEEAWMWTATGTEIPVTVYHLQA</sequence>
<proteinExistence type="predicted"/>
<evidence type="ECO:0000313" key="2">
    <source>
        <dbReference type="Proteomes" id="UP000198802"/>
    </source>
</evidence>
<protein>
    <submittedName>
        <fullName evidence="1">Uncharacterized protein</fullName>
    </submittedName>
</protein>
<evidence type="ECO:0000313" key="1">
    <source>
        <dbReference type="EMBL" id="CUU57832.1"/>
    </source>
</evidence>
<keyword evidence="2" id="KW-1185">Reference proteome</keyword>
<dbReference type="RefSeq" id="WP_091279964.1">
    <property type="nucleotide sequence ID" value="NZ_FAOZ01000015.1"/>
</dbReference>
<gene>
    <name evidence="1" type="ORF">Ga0074812_11534</name>
</gene>
<reference evidence="2" key="1">
    <citation type="submission" date="2015-11" db="EMBL/GenBank/DDBJ databases">
        <authorList>
            <person name="Varghese N."/>
        </authorList>
    </citation>
    <scope>NUCLEOTIDE SEQUENCE [LARGE SCALE GENOMIC DNA]</scope>
    <source>
        <strain evidence="2">DSM 45899</strain>
    </source>
</reference>
<dbReference type="Proteomes" id="UP000198802">
    <property type="component" value="Unassembled WGS sequence"/>
</dbReference>
<organism evidence="1 2">
    <name type="scientific">Parafrankia irregularis</name>
    <dbReference type="NCBI Taxonomy" id="795642"/>
    <lineage>
        <taxon>Bacteria</taxon>
        <taxon>Bacillati</taxon>
        <taxon>Actinomycetota</taxon>
        <taxon>Actinomycetes</taxon>
        <taxon>Frankiales</taxon>
        <taxon>Frankiaceae</taxon>
        <taxon>Parafrankia</taxon>
    </lineage>
</organism>